<dbReference type="Pfam" id="PF11964">
    <property type="entry name" value="SpoIIAA-like"/>
    <property type="match status" value="1"/>
</dbReference>
<keyword evidence="2" id="KW-1185">Reference proteome</keyword>
<accession>A0A1I2KP44</accession>
<dbReference type="AlphaFoldDB" id="A0A1I2KP44"/>
<dbReference type="InterPro" id="IPR038396">
    <property type="entry name" value="SpoIIAA-like_sf"/>
</dbReference>
<organism evidence="1 2">
    <name type="scientific">Salegentibacter agarivorans</name>
    <dbReference type="NCBI Taxonomy" id="345907"/>
    <lineage>
        <taxon>Bacteria</taxon>
        <taxon>Pseudomonadati</taxon>
        <taxon>Bacteroidota</taxon>
        <taxon>Flavobacteriia</taxon>
        <taxon>Flavobacteriales</taxon>
        <taxon>Flavobacteriaceae</taxon>
        <taxon>Salegentibacter</taxon>
    </lineage>
</organism>
<dbReference type="InterPro" id="IPR021866">
    <property type="entry name" value="SpoIIAA-like"/>
</dbReference>
<proteinExistence type="predicted"/>
<gene>
    <name evidence="1" type="ORF">SAMN04488033_103196</name>
</gene>
<dbReference type="Gene3D" id="3.40.50.10600">
    <property type="entry name" value="SpoIIaa-like domains"/>
    <property type="match status" value="1"/>
</dbReference>
<protein>
    <submittedName>
        <fullName evidence="1">SpoIIAA-like</fullName>
    </submittedName>
</protein>
<dbReference type="SUPFAM" id="SSF52091">
    <property type="entry name" value="SpoIIaa-like"/>
    <property type="match status" value="1"/>
</dbReference>
<reference evidence="2" key="1">
    <citation type="submission" date="2016-10" db="EMBL/GenBank/DDBJ databases">
        <authorList>
            <person name="Varghese N."/>
            <person name="Submissions S."/>
        </authorList>
    </citation>
    <scope>NUCLEOTIDE SEQUENCE [LARGE SCALE GENOMIC DNA]</scope>
    <source>
        <strain evidence="2">DSM 23515</strain>
    </source>
</reference>
<sequence length="119" mass="13890">MIRIKNVEKSNLIYASISGKITKEDIEKIHPLIHNIVKSGDKVDFFFELINFKGYDLKGLWADLKVDTAHISDYGKMAFVGEKEWQQWAAKATDFFTSSEVKFFDLNEKEEAKRWILNQ</sequence>
<name>A0A1I2KP44_9FLAO</name>
<dbReference type="Proteomes" id="UP000199116">
    <property type="component" value="Unassembled WGS sequence"/>
</dbReference>
<evidence type="ECO:0000313" key="1">
    <source>
        <dbReference type="EMBL" id="SFF66696.1"/>
    </source>
</evidence>
<dbReference type="RefSeq" id="WP_093302954.1">
    <property type="nucleotide sequence ID" value="NZ_FOOH01000003.1"/>
</dbReference>
<evidence type="ECO:0000313" key="2">
    <source>
        <dbReference type="Proteomes" id="UP000199116"/>
    </source>
</evidence>
<dbReference type="InterPro" id="IPR036513">
    <property type="entry name" value="STAS_dom_sf"/>
</dbReference>
<dbReference type="EMBL" id="FOOH01000003">
    <property type="protein sequence ID" value="SFF66696.1"/>
    <property type="molecule type" value="Genomic_DNA"/>
</dbReference>